<protein>
    <submittedName>
        <fullName evidence="2">Uncharacterized protein</fullName>
    </submittedName>
</protein>
<dbReference type="EMBL" id="JAGQLG010000001">
    <property type="protein sequence ID" value="MCA9381781.1"/>
    <property type="molecule type" value="Genomic_DNA"/>
</dbReference>
<gene>
    <name evidence="2" type="ORF">KC660_00035</name>
</gene>
<reference evidence="2" key="1">
    <citation type="submission" date="2020-04" db="EMBL/GenBank/DDBJ databases">
        <authorList>
            <person name="Zhang T."/>
        </authorList>
    </citation>
    <scope>NUCLEOTIDE SEQUENCE</scope>
    <source>
        <strain evidence="2">HKST-UBA10</strain>
    </source>
</reference>
<sequence>MSVPAGGHAKSRHVLKSRSDLPDGSHLLTDITGLRETVEETDLPLPYSHARPLGLARQTLPSRRSSDGNGLVNYLCYVWSTVGMIKKDSEDRVPVTFGPGKGENDMSATEIMRLMTLSSIAMLAMMMSQDRARY</sequence>
<accession>A0A955L300</accession>
<name>A0A955L300_9BACT</name>
<evidence type="ECO:0000256" key="1">
    <source>
        <dbReference type="SAM" id="MobiDB-lite"/>
    </source>
</evidence>
<dbReference type="AlphaFoldDB" id="A0A955L300"/>
<comment type="caution">
    <text evidence="2">The sequence shown here is derived from an EMBL/GenBank/DDBJ whole genome shotgun (WGS) entry which is preliminary data.</text>
</comment>
<proteinExistence type="predicted"/>
<evidence type="ECO:0000313" key="2">
    <source>
        <dbReference type="EMBL" id="MCA9381781.1"/>
    </source>
</evidence>
<feature type="region of interest" description="Disordered" evidence="1">
    <location>
        <begin position="42"/>
        <end position="67"/>
    </location>
</feature>
<dbReference type="Proteomes" id="UP000782843">
    <property type="component" value="Unassembled WGS sequence"/>
</dbReference>
<reference evidence="2" key="2">
    <citation type="journal article" date="2021" name="Microbiome">
        <title>Successional dynamics and alternative stable states in a saline activated sludge microbial community over 9 years.</title>
        <authorList>
            <person name="Wang Y."/>
            <person name="Ye J."/>
            <person name="Ju F."/>
            <person name="Liu L."/>
            <person name="Boyd J.A."/>
            <person name="Deng Y."/>
            <person name="Parks D.H."/>
            <person name="Jiang X."/>
            <person name="Yin X."/>
            <person name="Woodcroft B.J."/>
            <person name="Tyson G.W."/>
            <person name="Hugenholtz P."/>
            <person name="Polz M.F."/>
            <person name="Zhang T."/>
        </authorList>
    </citation>
    <scope>NUCLEOTIDE SEQUENCE</scope>
    <source>
        <strain evidence="2">HKST-UBA10</strain>
    </source>
</reference>
<feature type="region of interest" description="Disordered" evidence="1">
    <location>
        <begin position="1"/>
        <end position="21"/>
    </location>
</feature>
<evidence type="ECO:0000313" key="3">
    <source>
        <dbReference type="Proteomes" id="UP000782843"/>
    </source>
</evidence>
<organism evidence="2 3">
    <name type="scientific">Candidatus Dojkabacteria bacterium</name>
    <dbReference type="NCBI Taxonomy" id="2099670"/>
    <lineage>
        <taxon>Bacteria</taxon>
        <taxon>Candidatus Dojkabacteria</taxon>
    </lineage>
</organism>